<protein>
    <recommendedName>
        <fullName evidence="3">cytochrome-c oxidase</fullName>
        <ecNumber evidence="3">7.1.1.9</ecNumber>
    </recommendedName>
    <alternativeName>
        <fullName evidence="14">Cytochrome aa3 subunit 2</fullName>
    </alternativeName>
</protein>
<accession>A0A9X1NE02</accession>
<dbReference type="GO" id="GO:0005507">
    <property type="term" value="F:copper ion binding"/>
    <property type="evidence" value="ECO:0007669"/>
    <property type="project" value="InterPro"/>
</dbReference>
<dbReference type="InterPro" id="IPR002429">
    <property type="entry name" value="CcO_II-like_C"/>
</dbReference>
<sequence length="335" mass="36900">MKIQQKHSGSQAMTGHRDETVGRPPLRSHEGFSKARRRARAVAVGLAGAALLTLSGCTDAVQRGWFPADSVGATNHTERISDLWRGSWIAALIVGAIVWGLVIWCMIAYRRRKGETGVPAQIRYHLPLEVMYTVIPVMMIGVLFGYTARDQREILDTSQTPDVTIGVVGKQWSWDFNYKDADVYESGVMGQLDGQEGAEAALPTLYLPVNQRVQFDLTARDVIHSFWVPAFLMKMDMIPGIENKFQVIPTAEGDFKGKCAELCGEYHSEMLFNVKVVSQAEFDQHMADLEARGQTGQLGDDLSRSKMAPSDSEAEEAGNSDALKTSAESTTAEVK</sequence>
<feature type="compositionally biased region" description="Polar residues" evidence="16">
    <location>
        <begin position="1"/>
        <end position="13"/>
    </location>
</feature>
<evidence type="ECO:0000256" key="11">
    <source>
        <dbReference type="ARBA" id="ARBA00023008"/>
    </source>
</evidence>
<dbReference type="Gene3D" id="1.10.287.90">
    <property type="match status" value="1"/>
</dbReference>
<dbReference type="GO" id="GO:0016491">
    <property type="term" value="F:oxidoreductase activity"/>
    <property type="evidence" value="ECO:0007669"/>
    <property type="project" value="InterPro"/>
</dbReference>
<dbReference type="InterPro" id="IPR045187">
    <property type="entry name" value="CcO_II"/>
</dbReference>
<keyword evidence="11" id="KW-0186">Copper</keyword>
<keyword evidence="5" id="KW-0679">Respiratory chain</keyword>
<evidence type="ECO:0000256" key="1">
    <source>
        <dbReference type="ARBA" id="ARBA00004141"/>
    </source>
</evidence>
<evidence type="ECO:0000256" key="3">
    <source>
        <dbReference type="ARBA" id="ARBA00012949"/>
    </source>
</evidence>
<evidence type="ECO:0000256" key="7">
    <source>
        <dbReference type="ARBA" id="ARBA00022723"/>
    </source>
</evidence>
<evidence type="ECO:0000256" key="2">
    <source>
        <dbReference type="ARBA" id="ARBA00007866"/>
    </source>
</evidence>
<dbReference type="RefSeq" id="WP_231440864.1">
    <property type="nucleotide sequence ID" value="NZ_JAJOMB010000005.1"/>
</dbReference>
<dbReference type="EMBL" id="JAJOMB010000005">
    <property type="protein sequence ID" value="MCD5311556.1"/>
    <property type="molecule type" value="Genomic_DNA"/>
</dbReference>
<dbReference type="EC" id="7.1.1.9" evidence="3"/>
<dbReference type="PANTHER" id="PTHR22888">
    <property type="entry name" value="CYTOCHROME C OXIDASE, SUBUNIT II"/>
    <property type="match status" value="1"/>
</dbReference>
<dbReference type="SUPFAM" id="SSF49503">
    <property type="entry name" value="Cupredoxins"/>
    <property type="match status" value="1"/>
</dbReference>
<evidence type="ECO:0000313" key="20">
    <source>
        <dbReference type="Proteomes" id="UP001138997"/>
    </source>
</evidence>
<feature type="region of interest" description="Disordered" evidence="16">
    <location>
        <begin position="1"/>
        <end position="33"/>
    </location>
</feature>
<dbReference type="PROSITE" id="PS50857">
    <property type="entry name" value="COX2_CUA"/>
    <property type="match status" value="1"/>
</dbReference>
<evidence type="ECO:0000256" key="17">
    <source>
        <dbReference type="SAM" id="Phobius"/>
    </source>
</evidence>
<dbReference type="PANTHER" id="PTHR22888:SF9">
    <property type="entry name" value="CYTOCHROME C OXIDASE SUBUNIT 2"/>
    <property type="match status" value="1"/>
</dbReference>
<gene>
    <name evidence="19" type="primary">coxB</name>
    <name evidence="19" type="ORF">LR394_11640</name>
</gene>
<dbReference type="Pfam" id="PF00116">
    <property type="entry name" value="COX2"/>
    <property type="match status" value="1"/>
</dbReference>
<name>A0A9X1NE02_9ACTN</name>
<reference evidence="19" key="1">
    <citation type="submission" date="2021-11" db="EMBL/GenBank/DDBJ databases">
        <title>Streptomyces corallinus and Kineosporia corallina sp. nov., two new coral-derived marine actinobacteria.</title>
        <authorList>
            <person name="Buangrab K."/>
            <person name="Sutthacheep M."/>
            <person name="Yeemin T."/>
            <person name="Harunari E."/>
            <person name="Igarashi Y."/>
            <person name="Sripreechasak P."/>
            <person name="Kanchanasin P."/>
            <person name="Tanasupawat S."/>
            <person name="Phongsopitanun W."/>
        </authorList>
    </citation>
    <scope>NUCLEOTIDE SEQUENCE</scope>
    <source>
        <strain evidence="19">JCM 31032</strain>
    </source>
</reference>
<evidence type="ECO:0000256" key="16">
    <source>
        <dbReference type="SAM" id="MobiDB-lite"/>
    </source>
</evidence>
<feature type="compositionally biased region" description="Basic and acidic residues" evidence="16">
    <location>
        <begin position="15"/>
        <end position="33"/>
    </location>
</feature>
<organism evidence="19 20">
    <name type="scientific">Kineosporia babensis</name>
    <dbReference type="NCBI Taxonomy" id="499548"/>
    <lineage>
        <taxon>Bacteria</taxon>
        <taxon>Bacillati</taxon>
        <taxon>Actinomycetota</taxon>
        <taxon>Actinomycetes</taxon>
        <taxon>Kineosporiales</taxon>
        <taxon>Kineosporiaceae</taxon>
        <taxon>Kineosporia</taxon>
    </lineage>
</organism>
<dbReference type="SUPFAM" id="SSF81464">
    <property type="entry name" value="Cytochrome c oxidase subunit II-like, transmembrane region"/>
    <property type="match status" value="1"/>
</dbReference>
<comment type="similarity">
    <text evidence="2">Belongs to the cytochrome c oxidase subunit 2 family.</text>
</comment>
<feature type="region of interest" description="Disordered" evidence="16">
    <location>
        <begin position="293"/>
        <end position="335"/>
    </location>
</feature>
<evidence type="ECO:0000256" key="12">
    <source>
        <dbReference type="ARBA" id="ARBA00023136"/>
    </source>
</evidence>
<dbReference type="PROSITE" id="PS00078">
    <property type="entry name" value="COX2"/>
    <property type="match status" value="1"/>
</dbReference>
<keyword evidence="12 17" id="KW-0472">Membrane</keyword>
<dbReference type="Gene3D" id="2.60.40.420">
    <property type="entry name" value="Cupredoxins - blue copper proteins"/>
    <property type="match status" value="1"/>
</dbReference>
<evidence type="ECO:0000313" key="19">
    <source>
        <dbReference type="EMBL" id="MCD5311556.1"/>
    </source>
</evidence>
<dbReference type="GO" id="GO:0042773">
    <property type="term" value="P:ATP synthesis coupled electron transport"/>
    <property type="evidence" value="ECO:0007669"/>
    <property type="project" value="TreeGrafter"/>
</dbReference>
<keyword evidence="9" id="KW-0249">Electron transport</keyword>
<keyword evidence="20" id="KW-1185">Reference proteome</keyword>
<feature type="transmembrane region" description="Helical" evidence="17">
    <location>
        <begin position="130"/>
        <end position="148"/>
    </location>
</feature>
<feature type="transmembrane region" description="Helical" evidence="17">
    <location>
        <begin position="88"/>
        <end position="109"/>
    </location>
</feature>
<keyword evidence="4" id="KW-0813">Transport</keyword>
<comment type="function">
    <text evidence="13">Subunits I and II form the functional core of the enzyme complex. Electrons originating in cytochrome c are transferred via heme a and Cu(A) to the binuclear center formed by heme a3 and Cu(B).</text>
</comment>
<keyword evidence="8" id="KW-1278">Translocase</keyword>
<feature type="transmembrane region" description="Helical" evidence="17">
    <location>
        <begin position="41"/>
        <end position="61"/>
    </location>
</feature>
<dbReference type="PRINTS" id="PR01166">
    <property type="entry name" value="CYCOXIDASEII"/>
</dbReference>
<dbReference type="NCBIfam" id="TIGR02866">
    <property type="entry name" value="CoxB"/>
    <property type="match status" value="1"/>
</dbReference>
<comment type="caution">
    <text evidence="19">The sequence shown here is derived from an EMBL/GenBank/DDBJ whole genome shotgun (WGS) entry which is preliminary data.</text>
</comment>
<dbReference type="AlphaFoldDB" id="A0A9X1NE02"/>
<comment type="catalytic activity">
    <reaction evidence="15">
        <text>4 Fe(II)-[cytochrome c] + O2 + 8 H(+)(in) = 4 Fe(III)-[cytochrome c] + 2 H2O + 4 H(+)(out)</text>
        <dbReference type="Rhea" id="RHEA:11436"/>
        <dbReference type="Rhea" id="RHEA-COMP:10350"/>
        <dbReference type="Rhea" id="RHEA-COMP:14399"/>
        <dbReference type="ChEBI" id="CHEBI:15377"/>
        <dbReference type="ChEBI" id="CHEBI:15378"/>
        <dbReference type="ChEBI" id="CHEBI:15379"/>
        <dbReference type="ChEBI" id="CHEBI:29033"/>
        <dbReference type="ChEBI" id="CHEBI:29034"/>
        <dbReference type="EC" id="7.1.1.9"/>
    </reaction>
</comment>
<comment type="subcellular location">
    <subcellularLocation>
        <location evidence="1">Membrane</location>
        <topology evidence="1">Multi-pass membrane protein</topology>
    </subcellularLocation>
</comment>
<dbReference type="InterPro" id="IPR014222">
    <property type="entry name" value="Cyt_c_oxidase_su2"/>
</dbReference>
<evidence type="ECO:0000256" key="15">
    <source>
        <dbReference type="ARBA" id="ARBA00047816"/>
    </source>
</evidence>
<evidence type="ECO:0000256" key="9">
    <source>
        <dbReference type="ARBA" id="ARBA00022982"/>
    </source>
</evidence>
<evidence type="ECO:0000256" key="13">
    <source>
        <dbReference type="ARBA" id="ARBA00024688"/>
    </source>
</evidence>
<feature type="domain" description="Cytochrome oxidase subunit II copper A binding" evidence="18">
    <location>
        <begin position="160"/>
        <end position="288"/>
    </location>
</feature>
<evidence type="ECO:0000256" key="10">
    <source>
        <dbReference type="ARBA" id="ARBA00022989"/>
    </source>
</evidence>
<dbReference type="GO" id="GO:0016020">
    <property type="term" value="C:membrane"/>
    <property type="evidence" value="ECO:0007669"/>
    <property type="project" value="UniProtKB-SubCell"/>
</dbReference>
<evidence type="ECO:0000256" key="4">
    <source>
        <dbReference type="ARBA" id="ARBA00022448"/>
    </source>
</evidence>
<keyword evidence="7" id="KW-0479">Metal-binding</keyword>
<dbReference type="GO" id="GO:0004129">
    <property type="term" value="F:cytochrome-c oxidase activity"/>
    <property type="evidence" value="ECO:0007669"/>
    <property type="project" value="UniProtKB-EC"/>
</dbReference>
<dbReference type="CDD" id="cd13919">
    <property type="entry name" value="CuRO_HCO_II_like_5"/>
    <property type="match status" value="1"/>
</dbReference>
<evidence type="ECO:0000256" key="5">
    <source>
        <dbReference type="ARBA" id="ARBA00022660"/>
    </source>
</evidence>
<proteinExistence type="inferred from homology"/>
<dbReference type="InterPro" id="IPR008972">
    <property type="entry name" value="Cupredoxin"/>
</dbReference>
<dbReference type="InterPro" id="IPR036257">
    <property type="entry name" value="Cyt_c_oxidase_su2_TM_sf"/>
</dbReference>
<evidence type="ECO:0000256" key="6">
    <source>
        <dbReference type="ARBA" id="ARBA00022692"/>
    </source>
</evidence>
<keyword evidence="6 17" id="KW-0812">Transmembrane</keyword>
<feature type="compositionally biased region" description="Polar residues" evidence="16">
    <location>
        <begin position="322"/>
        <end position="335"/>
    </location>
</feature>
<evidence type="ECO:0000259" key="18">
    <source>
        <dbReference type="PROSITE" id="PS50857"/>
    </source>
</evidence>
<dbReference type="InterPro" id="IPR001505">
    <property type="entry name" value="Copper_CuA"/>
</dbReference>
<evidence type="ECO:0000256" key="8">
    <source>
        <dbReference type="ARBA" id="ARBA00022967"/>
    </source>
</evidence>
<dbReference type="Proteomes" id="UP001138997">
    <property type="component" value="Unassembled WGS sequence"/>
</dbReference>
<evidence type="ECO:0000256" key="14">
    <source>
        <dbReference type="ARBA" id="ARBA00031399"/>
    </source>
</evidence>
<keyword evidence="10 17" id="KW-1133">Transmembrane helix</keyword>